<dbReference type="NCBIfam" id="NF008168">
    <property type="entry name" value="PRK10917.2-2"/>
    <property type="match status" value="1"/>
</dbReference>
<evidence type="ECO:0000256" key="11">
    <source>
        <dbReference type="ARBA" id="ARBA00023235"/>
    </source>
</evidence>
<dbReference type="InterPro" id="IPR004609">
    <property type="entry name" value="ATP-dep_DNA_helicase_RecG"/>
</dbReference>
<dbReference type="RefSeq" id="WP_081169571.1">
    <property type="nucleotide sequence ID" value="NZ_LWBP01000210.1"/>
</dbReference>
<dbReference type="InterPro" id="IPR012340">
    <property type="entry name" value="NA-bd_OB-fold"/>
</dbReference>
<keyword evidence="3 15" id="KW-0547">Nucleotide-binding</keyword>
<dbReference type="SUPFAM" id="SSF50249">
    <property type="entry name" value="Nucleic acid-binding proteins"/>
    <property type="match status" value="1"/>
</dbReference>
<evidence type="ECO:0000256" key="3">
    <source>
        <dbReference type="ARBA" id="ARBA00022741"/>
    </source>
</evidence>
<dbReference type="GO" id="GO:0005524">
    <property type="term" value="F:ATP binding"/>
    <property type="evidence" value="ECO:0007669"/>
    <property type="project" value="UniProtKB-KW"/>
</dbReference>
<dbReference type="InterPro" id="IPR001650">
    <property type="entry name" value="Helicase_C-like"/>
</dbReference>
<evidence type="ECO:0000256" key="4">
    <source>
        <dbReference type="ARBA" id="ARBA00022763"/>
    </source>
</evidence>
<keyword evidence="5 15" id="KW-0378">Hydrolase</keyword>
<evidence type="ECO:0000256" key="2">
    <source>
        <dbReference type="ARBA" id="ARBA00017846"/>
    </source>
</evidence>
<dbReference type="SMART" id="SM00487">
    <property type="entry name" value="DEXDc"/>
    <property type="match status" value="1"/>
</dbReference>
<keyword evidence="4 15" id="KW-0227">DNA damage</keyword>
<dbReference type="InterPro" id="IPR027417">
    <property type="entry name" value="P-loop_NTPase"/>
</dbReference>
<dbReference type="GO" id="GO:0003677">
    <property type="term" value="F:DNA binding"/>
    <property type="evidence" value="ECO:0007669"/>
    <property type="project" value="UniProtKB-KW"/>
</dbReference>
<dbReference type="GO" id="GO:0016887">
    <property type="term" value="F:ATP hydrolysis activity"/>
    <property type="evidence" value="ECO:0007669"/>
    <property type="project" value="RHEA"/>
</dbReference>
<keyword evidence="7 15" id="KW-0067">ATP-binding</keyword>
<dbReference type="PANTHER" id="PTHR47964">
    <property type="entry name" value="ATP-DEPENDENT DNA HELICASE HOMOLOG RECG, CHLOROPLASTIC"/>
    <property type="match status" value="1"/>
</dbReference>
<evidence type="ECO:0000256" key="6">
    <source>
        <dbReference type="ARBA" id="ARBA00022806"/>
    </source>
</evidence>
<name>A0A1V9F5Y0_9BACT</name>
<keyword evidence="19" id="KW-1185">Reference proteome</keyword>
<dbReference type="Pfam" id="PF00270">
    <property type="entry name" value="DEAD"/>
    <property type="match status" value="1"/>
</dbReference>
<dbReference type="EC" id="5.6.2.4" evidence="13 15"/>
<accession>A0A1V9F5Y0</accession>
<comment type="function">
    <text evidence="15">Plays a critical role in recombination and DNA repair. Helps process Holliday junction intermediates to mature products by catalyzing branch migration. Has replication fork regression activity, unwinds stalled or blocked replication forks to make a HJ that can be resolved. Has a DNA unwinding activity characteristic of a DNA helicase with 3'-5' polarity.</text>
</comment>
<evidence type="ECO:0000256" key="10">
    <source>
        <dbReference type="ARBA" id="ARBA00023204"/>
    </source>
</evidence>
<dbReference type="GO" id="GO:0006310">
    <property type="term" value="P:DNA recombination"/>
    <property type="evidence" value="ECO:0007669"/>
    <property type="project" value="UniProtKB-UniRule"/>
</dbReference>
<dbReference type="InterPro" id="IPR014001">
    <property type="entry name" value="Helicase_ATP-bd"/>
</dbReference>
<comment type="catalytic activity">
    <reaction evidence="14 15">
        <text>ATP + H2O = ADP + phosphate + H(+)</text>
        <dbReference type="Rhea" id="RHEA:13065"/>
        <dbReference type="ChEBI" id="CHEBI:15377"/>
        <dbReference type="ChEBI" id="CHEBI:15378"/>
        <dbReference type="ChEBI" id="CHEBI:30616"/>
        <dbReference type="ChEBI" id="CHEBI:43474"/>
        <dbReference type="ChEBI" id="CHEBI:456216"/>
        <dbReference type="EC" id="5.6.2.4"/>
    </reaction>
</comment>
<keyword evidence="9 15" id="KW-0233">DNA recombination</keyword>
<dbReference type="NCBIfam" id="TIGR00643">
    <property type="entry name" value="recG"/>
    <property type="match status" value="1"/>
</dbReference>
<evidence type="ECO:0000256" key="8">
    <source>
        <dbReference type="ARBA" id="ARBA00023125"/>
    </source>
</evidence>
<dbReference type="GO" id="GO:0006281">
    <property type="term" value="P:DNA repair"/>
    <property type="evidence" value="ECO:0007669"/>
    <property type="project" value="UniProtKB-UniRule"/>
</dbReference>
<dbReference type="NCBIfam" id="NF008165">
    <property type="entry name" value="PRK10917.1-3"/>
    <property type="match status" value="1"/>
</dbReference>
<dbReference type="InterPro" id="IPR047112">
    <property type="entry name" value="RecG/Mfd"/>
</dbReference>
<dbReference type="AlphaFoldDB" id="A0A1V9F5Y0"/>
<keyword evidence="6 15" id="KW-0347">Helicase</keyword>
<evidence type="ECO:0000256" key="12">
    <source>
        <dbReference type="ARBA" id="ARBA00034617"/>
    </source>
</evidence>
<evidence type="ECO:0000259" key="16">
    <source>
        <dbReference type="PROSITE" id="PS51192"/>
    </source>
</evidence>
<dbReference type="PROSITE" id="PS51194">
    <property type="entry name" value="HELICASE_CTER"/>
    <property type="match status" value="1"/>
</dbReference>
<evidence type="ECO:0000256" key="13">
    <source>
        <dbReference type="ARBA" id="ARBA00034808"/>
    </source>
</evidence>
<evidence type="ECO:0000256" key="14">
    <source>
        <dbReference type="ARBA" id="ARBA00048988"/>
    </source>
</evidence>
<protein>
    <recommendedName>
        <fullName evidence="2 15">ATP-dependent DNA helicase RecG</fullName>
        <ecNumber evidence="13 15">5.6.2.4</ecNumber>
    </recommendedName>
</protein>
<dbReference type="GO" id="GO:0043138">
    <property type="term" value="F:3'-5' DNA helicase activity"/>
    <property type="evidence" value="ECO:0007669"/>
    <property type="project" value="UniProtKB-EC"/>
</dbReference>
<dbReference type="EMBL" id="LWBP01000210">
    <property type="protein sequence ID" value="OQP53687.1"/>
    <property type="molecule type" value="Genomic_DNA"/>
</dbReference>
<dbReference type="Pfam" id="PF00271">
    <property type="entry name" value="Helicase_C"/>
    <property type="match status" value="1"/>
</dbReference>
<dbReference type="Pfam" id="PF17191">
    <property type="entry name" value="RecG_wedge"/>
    <property type="match status" value="1"/>
</dbReference>
<evidence type="ECO:0000313" key="19">
    <source>
        <dbReference type="Proteomes" id="UP000192276"/>
    </source>
</evidence>
<dbReference type="InterPro" id="IPR045562">
    <property type="entry name" value="RecG_dom3_C"/>
</dbReference>
<dbReference type="CDD" id="cd04488">
    <property type="entry name" value="RecG_wedge_OBF"/>
    <property type="match status" value="1"/>
</dbReference>
<dbReference type="PANTHER" id="PTHR47964:SF1">
    <property type="entry name" value="ATP-DEPENDENT DNA HELICASE HOMOLOG RECG, CHLOROPLASTIC"/>
    <property type="match status" value="1"/>
</dbReference>
<dbReference type="Proteomes" id="UP000192276">
    <property type="component" value="Unassembled WGS sequence"/>
</dbReference>
<dbReference type="CDD" id="cd17992">
    <property type="entry name" value="DEXHc_RecG"/>
    <property type="match status" value="1"/>
</dbReference>
<evidence type="ECO:0000256" key="9">
    <source>
        <dbReference type="ARBA" id="ARBA00023172"/>
    </source>
</evidence>
<gene>
    <name evidence="18" type="ORF">A4R26_06890</name>
</gene>
<comment type="catalytic activity">
    <reaction evidence="12 15">
        <text>Couples ATP hydrolysis with the unwinding of duplex DNA by translocating in the 3'-5' direction.</text>
        <dbReference type="EC" id="5.6.2.4"/>
    </reaction>
</comment>
<dbReference type="InterPro" id="IPR033454">
    <property type="entry name" value="RecG_wedge"/>
</dbReference>
<dbReference type="InterPro" id="IPR011545">
    <property type="entry name" value="DEAD/DEAH_box_helicase_dom"/>
</dbReference>
<organism evidence="18 19">
    <name type="scientific">Niastella populi</name>
    <dbReference type="NCBI Taxonomy" id="550983"/>
    <lineage>
        <taxon>Bacteria</taxon>
        <taxon>Pseudomonadati</taxon>
        <taxon>Bacteroidota</taxon>
        <taxon>Chitinophagia</taxon>
        <taxon>Chitinophagales</taxon>
        <taxon>Chitinophagaceae</taxon>
        <taxon>Niastella</taxon>
    </lineage>
</organism>
<dbReference type="Pfam" id="PF19833">
    <property type="entry name" value="RecG_dom3_C"/>
    <property type="match status" value="1"/>
</dbReference>
<evidence type="ECO:0000313" key="18">
    <source>
        <dbReference type="EMBL" id="OQP53687.1"/>
    </source>
</evidence>
<dbReference type="STRING" id="550983.A4R26_06890"/>
<proteinExistence type="inferred from homology"/>
<sequence>MCRIKGTVDILANPIEYLKGVGPQRADLLKKELNIFTFKDLLELVPYRHIDKTRVNQVRDIVPQTDFIQIKGVITSFGIIGEKRAKRLVAEIKDATGTLELVWFQGITYIQKMLALGQVYLVYGKVSFFQGQPQITHPEMEVWSREKMEGKSTLEPVYPSTEKLKSRGMGGRQIGHFTETLIKLLQEKNIPEILPESILQLLQLMPRFKAFTSMHFPPDPETWQKAIDRLKFEEFFIAQLRMGLLRQQRHRYSKGVVFSQVGDIFNRFYENHLPFELTGAQKRVIKEIRRDTGSGKQMNRLLQGDVGSGKTIVALLILLLAIDNGYQGCLMAPTEILTNQHFNNISGLLKELPVNVRMLTGSTKTRERKEILQQLEDGTIHFVVGTHALLEDTVKFKNLGLAIVDEQHRFGVAQRARLWQKAAIPPHVLVMTATPIPRTLAMTAYGDLDTSIIDELPPNRKPILTVHRYETVRSQVMDFIKAEIVKGRQAYIIFPLIEESEKLDYENLMKGYENVQAYFPEPRYWISMVHGRQTPEVRTTNMQRFKTNDTQIMVGTTVIEVGVDVPNASVMVIENAEKFGLSQLHQLRGRVGRGAEKSFCILLSGSKLNNDARERLKIMCATNDGFKIAEKDLELRGPGDIEGTRQSGALNFKLASIVQDKKWLEIAREMAERLLDDDPDLASAANLQLKNYLQSLTGKTAWSKIS</sequence>
<evidence type="ECO:0000256" key="15">
    <source>
        <dbReference type="RuleBase" id="RU363016"/>
    </source>
</evidence>
<reference evidence="19" key="1">
    <citation type="submission" date="2016-04" db="EMBL/GenBank/DDBJ databases">
        <authorList>
            <person name="Chen L."/>
            <person name="Zhuang W."/>
            <person name="Wang G."/>
        </authorList>
    </citation>
    <scope>NUCLEOTIDE SEQUENCE [LARGE SCALE GENOMIC DNA]</scope>
    <source>
        <strain evidence="19">208</strain>
    </source>
</reference>
<evidence type="ECO:0000259" key="17">
    <source>
        <dbReference type="PROSITE" id="PS51194"/>
    </source>
</evidence>
<keyword evidence="8" id="KW-0238">DNA-binding</keyword>
<evidence type="ECO:0000256" key="5">
    <source>
        <dbReference type="ARBA" id="ARBA00022801"/>
    </source>
</evidence>
<feature type="domain" description="Helicase C-terminal" evidence="17">
    <location>
        <begin position="472"/>
        <end position="634"/>
    </location>
</feature>
<keyword evidence="11" id="KW-0413">Isomerase</keyword>
<dbReference type="SMART" id="SM00490">
    <property type="entry name" value="HELICc"/>
    <property type="match status" value="2"/>
</dbReference>
<dbReference type="SUPFAM" id="SSF52540">
    <property type="entry name" value="P-loop containing nucleoside triphosphate hydrolases"/>
    <property type="match status" value="2"/>
</dbReference>
<evidence type="ECO:0000256" key="7">
    <source>
        <dbReference type="ARBA" id="ARBA00022840"/>
    </source>
</evidence>
<evidence type="ECO:0000256" key="1">
    <source>
        <dbReference type="ARBA" id="ARBA00007504"/>
    </source>
</evidence>
<dbReference type="Gene3D" id="3.40.50.300">
    <property type="entry name" value="P-loop containing nucleotide triphosphate hydrolases"/>
    <property type="match status" value="2"/>
</dbReference>
<dbReference type="OrthoDB" id="9804325at2"/>
<comment type="similarity">
    <text evidence="1 15">Belongs to the helicase family. RecG subfamily.</text>
</comment>
<comment type="caution">
    <text evidence="18">The sequence shown here is derived from an EMBL/GenBank/DDBJ whole genome shotgun (WGS) entry which is preliminary data.</text>
</comment>
<dbReference type="Gene3D" id="2.40.50.140">
    <property type="entry name" value="Nucleic acid-binding proteins"/>
    <property type="match status" value="1"/>
</dbReference>
<dbReference type="PROSITE" id="PS51192">
    <property type="entry name" value="HELICASE_ATP_BIND_1"/>
    <property type="match status" value="1"/>
</dbReference>
<feature type="domain" description="Helicase ATP-binding" evidence="16">
    <location>
        <begin position="291"/>
        <end position="453"/>
    </location>
</feature>
<keyword evidence="10 15" id="KW-0234">DNA repair</keyword>